<dbReference type="OrthoDB" id="3385086at2"/>
<dbReference type="RefSeq" id="WP_066086692.1">
    <property type="nucleotide sequence ID" value="NZ_CP017476.1"/>
</dbReference>
<evidence type="ECO:0000313" key="8">
    <source>
        <dbReference type="Proteomes" id="UP000185657"/>
    </source>
</evidence>
<reference evidence="6 9" key="2">
    <citation type="submission" date="2016-10" db="EMBL/GenBank/DDBJ databases">
        <title>Hydorgenophaga sp. LPB0072 isolated from gastropod.</title>
        <authorList>
            <person name="Kim E."/>
            <person name="Yi H."/>
        </authorList>
    </citation>
    <scope>NUCLEOTIDE SEQUENCE [LARGE SCALE GENOMIC DNA]</scope>
    <source>
        <strain evidence="6 9">LPB0072</strain>
    </source>
</reference>
<evidence type="ECO:0000256" key="5">
    <source>
        <dbReference type="SAM" id="Phobius"/>
    </source>
</evidence>
<evidence type="ECO:0000313" key="6">
    <source>
        <dbReference type="EMBL" id="AOW14695.1"/>
    </source>
</evidence>
<reference evidence="7 8" key="1">
    <citation type="submission" date="2016-02" db="EMBL/GenBank/DDBJ databases">
        <title>Draft genome sequence of Hydrogenophaga sp. LPB0072.</title>
        <authorList>
            <person name="Shin S.-K."/>
            <person name="Yi H."/>
        </authorList>
    </citation>
    <scope>NUCLEOTIDE SEQUENCE [LARGE SCALE GENOMIC DNA]</scope>
    <source>
        <strain evidence="7 8">LPB0072</strain>
    </source>
</reference>
<evidence type="ECO:0000256" key="2">
    <source>
        <dbReference type="ARBA" id="ARBA00022692"/>
    </source>
</evidence>
<evidence type="ECO:0000256" key="1">
    <source>
        <dbReference type="ARBA" id="ARBA00004141"/>
    </source>
</evidence>
<dbReference type="Proteomes" id="UP000185657">
    <property type="component" value="Unassembled WGS sequence"/>
</dbReference>
<keyword evidence="3 5" id="KW-1133">Transmembrane helix</keyword>
<evidence type="ECO:0000313" key="7">
    <source>
        <dbReference type="EMBL" id="OAD43208.1"/>
    </source>
</evidence>
<gene>
    <name evidence="6" type="ORF">LPB072_19555</name>
    <name evidence="7" type="ORF">LPB72_04995</name>
</gene>
<dbReference type="Pfam" id="PF13564">
    <property type="entry name" value="DoxX_2"/>
    <property type="match status" value="1"/>
</dbReference>
<keyword evidence="4 5" id="KW-0472">Membrane</keyword>
<evidence type="ECO:0000256" key="3">
    <source>
        <dbReference type="ARBA" id="ARBA00022989"/>
    </source>
</evidence>
<keyword evidence="8" id="KW-1185">Reference proteome</keyword>
<accession>A0A167IMS6</accession>
<comment type="subcellular location">
    <subcellularLocation>
        <location evidence="1">Membrane</location>
        <topology evidence="1">Multi-pass membrane protein</topology>
    </subcellularLocation>
</comment>
<protein>
    <recommendedName>
        <fullName evidence="10">DoxX family protein</fullName>
    </recommendedName>
</protein>
<sequence>MDSLTAPDPLLSTHVPSRAGAPIRWGLWAAQSLLAMTYLWSASMKLMQAPADLGAMIPWANDVPEAFLRAIGTVDLAAGLGILLPSITRIAPRLTVWAAVGASVLQVFAMVFHASRGEFAVLPFNAVLLALALFIAWGRASKAPIAVRR</sequence>
<proteinExistence type="predicted"/>
<name>A0A167IMS6_9BURK</name>
<dbReference type="InterPro" id="IPR032808">
    <property type="entry name" value="DoxX"/>
</dbReference>
<evidence type="ECO:0000256" key="4">
    <source>
        <dbReference type="ARBA" id="ARBA00023136"/>
    </source>
</evidence>
<dbReference type="GO" id="GO:0016020">
    <property type="term" value="C:membrane"/>
    <property type="evidence" value="ECO:0007669"/>
    <property type="project" value="UniProtKB-SubCell"/>
</dbReference>
<evidence type="ECO:0000313" key="9">
    <source>
        <dbReference type="Proteomes" id="UP000185680"/>
    </source>
</evidence>
<dbReference type="STRING" id="1763535.LPB072_19555"/>
<dbReference type="EMBL" id="CP017476">
    <property type="protein sequence ID" value="AOW14695.1"/>
    <property type="molecule type" value="Genomic_DNA"/>
</dbReference>
<feature type="transmembrane region" description="Helical" evidence="5">
    <location>
        <begin position="120"/>
        <end position="140"/>
    </location>
</feature>
<dbReference type="EMBL" id="LVWD01000004">
    <property type="protein sequence ID" value="OAD43208.1"/>
    <property type="molecule type" value="Genomic_DNA"/>
</dbReference>
<dbReference type="KEGG" id="hyl:LPB072_19555"/>
<keyword evidence="2 5" id="KW-0812">Transmembrane</keyword>
<dbReference type="AlphaFoldDB" id="A0A167IMS6"/>
<evidence type="ECO:0008006" key="10">
    <source>
        <dbReference type="Google" id="ProtNLM"/>
    </source>
</evidence>
<organism evidence="6 9">
    <name type="scientific">Hydrogenophaga crassostreae</name>
    <dbReference type="NCBI Taxonomy" id="1763535"/>
    <lineage>
        <taxon>Bacteria</taxon>
        <taxon>Pseudomonadati</taxon>
        <taxon>Pseudomonadota</taxon>
        <taxon>Betaproteobacteria</taxon>
        <taxon>Burkholderiales</taxon>
        <taxon>Comamonadaceae</taxon>
        <taxon>Hydrogenophaga</taxon>
    </lineage>
</organism>
<feature type="transmembrane region" description="Helical" evidence="5">
    <location>
        <begin position="94"/>
        <end position="114"/>
    </location>
</feature>
<dbReference type="Proteomes" id="UP000185680">
    <property type="component" value="Chromosome"/>
</dbReference>
<feature type="transmembrane region" description="Helical" evidence="5">
    <location>
        <begin position="66"/>
        <end position="87"/>
    </location>
</feature>